<dbReference type="InterPro" id="IPR029052">
    <property type="entry name" value="Metallo-depent_PP-like"/>
</dbReference>
<evidence type="ECO:0000313" key="4">
    <source>
        <dbReference type="Proteomes" id="UP000461880"/>
    </source>
</evidence>
<reference evidence="3 4" key="1">
    <citation type="submission" date="2019-08" db="EMBL/GenBank/DDBJ databases">
        <title>In-depth cultivation of the pig gut microbiome towards novel bacterial diversity and tailored functional studies.</title>
        <authorList>
            <person name="Wylensek D."/>
            <person name="Hitch T.C.A."/>
            <person name="Clavel T."/>
        </authorList>
    </citation>
    <scope>NUCLEOTIDE SEQUENCE [LARGE SCALE GENOMIC DNA]</scope>
    <source>
        <strain evidence="3 4">Oil+RF-744-GAM-WT-6</strain>
    </source>
</reference>
<dbReference type="Proteomes" id="UP000461880">
    <property type="component" value="Unassembled WGS sequence"/>
</dbReference>
<name>A0A7X2NQA0_9FIRM</name>
<comment type="similarity">
    <text evidence="1">Belongs to the metallophosphoesterase superfamily. YfcE family.</text>
</comment>
<organism evidence="3 4">
    <name type="scientific">Stecheria intestinalis</name>
    <dbReference type="NCBI Taxonomy" id="2606630"/>
    <lineage>
        <taxon>Bacteria</taxon>
        <taxon>Bacillati</taxon>
        <taxon>Bacillota</taxon>
        <taxon>Erysipelotrichia</taxon>
        <taxon>Erysipelotrichales</taxon>
        <taxon>Erysipelotrichaceae</taxon>
        <taxon>Stecheria</taxon>
    </lineage>
</organism>
<keyword evidence="4" id="KW-1185">Reference proteome</keyword>
<protein>
    <submittedName>
        <fullName evidence="3">Metallophosphoesterase</fullName>
    </submittedName>
</protein>
<accession>A0A7X2NQA0</accession>
<dbReference type="SUPFAM" id="SSF56300">
    <property type="entry name" value="Metallo-dependent phosphatases"/>
    <property type="match status" value="1"/>
</dbReference>
<dbReference type="AlphaFoldDB" id="A0A7X2NQA0"/>
<evidence type="ECO:0000259" key="2">
    <source>
        <dbReference type="Pfam" id="PF12850"/>
    </source>
</evidence>
<dbReference type="InterPro" id="IPR024654">
    <property type="entry name" value="Calcineurin-like_PHP_lpxH"/>
</dbReference>
<feature type="domain" description="Calcineurin-like phosphoesterase" evidence="2">
    <location>
        <begin position="1"/>
        <end position="191"/>
    </location>
</feature>
<comment type="caution">
    <text evidence="3">The sequence shown here is derived from an EMBL/GenBank/DDBJ whole genome shotgun (WGS) entry which is preliminary data.</text>
</comment>
<evidence type="ECO:0000313" key="3">
    <source>
        <dbReference type="EMBL" id="MSS57562.1"/>
    </source>
</evidence>
<proteinExistence type="inferred from homology"/>
<gene>
    <name evidence="3" type="ORF">FYJ51_01385</name>
</gene>
<dbReference type="EMBL" id="VUMN01000002">
    <property type="protein sequence ID" value="MSS57562.1"/>
    <property type="molecule type" value="Genomic_DNA"/>
</dbReference>
<evidence type="ECO:0000256" key="1">
    <source>
        <dbReference type="ARBA" id="ARBA00008950"/>
    </source>
</evidence>
<dbReference type="RefSeq" id="WP_105304309.1">
    <property type="nucleotide sequence ID" value="NZ_JAQXPC010000113.1"/>
</dbReference>
<sequence length="223" mass="25536">MKILAVADEEEASLWDYYSPRMTEGVDLIIGCGDLKAKYLEFLTTVVNQPLLYVPGNHDQRYVQDPPEGGIDIDGQVYDFHGLRILGLGGSRKYRNGPFMYTEAEMKKRIAKLDRSIRFMNGIDVVVAHAPVKGYGDLEDLPHQGFDCFNDLLMKYHPQVFLHGHVHQAYTSEFQREREHPSGTRLINCGGHVIIDIPEGSYPEEGHTGSRFYDWYVGWKKKR</sequence>
<dbReference type="Gene3D" id="3.60.21.10">
    <property type="match status" value="1"/>
</dbReference>
<dbReference type="Pfam" id="PF12850">
    <property type="entry name" value="Metallophos_2"/>
    <property type="match status" value="1"/>
</dbReference>